<dbReference type="AlphaFoldDB" id="A0A5B7GBK3"/>
<reference evidence="2 3" key="1">
    <citation type="submission" date="2019-05" db="EMBL/GenBank/DDBJ databases">
        <title>Another draft genome of Portunus trituberculatus and its Hox gene families provides insights of decapod evolution.</title>
        <authorList>
            <person name="Jeong J.-H."/>
            <person name="Song I."/>
            <person name="Kim S."/>
            <person name="Choi T."/>
            <person name="Kim D."/>
            <person name="Ryu S."/>
            <person name="Kim W."/>
        </authorList>
    </citation>
    <scope>NUCLEOTIDE SEQUENCE [LARGE SCALE GENOMIC DNA]</scope>
    <source>
        <tissue evidence="2">Muscle</tissue>
    </source>
</reference>
<dbReference type="Proteomes" id="UP000324222">
    <property type="component" value="Unassembled WGS sequence"/>
</dbReference>
<comment type="caution">
    <text evidence="2">The sequence shown here is derived from an EMBL/GenBank/DDBJ whole genome shotgun (WGS) entry which is preliminary data.</text>
</comment>
<evidence type="ECO:0000256" key="1">
    <source>
        <dbReference type="SAM" id="MobiDB-lite"/>
    </source>
</evidence>
<accession>A0A5B7GBK3</accession>
<keyword evidence="3" id="KW-1185">Reference proteome</keyword>
<organism evidence="2 3">
    <name type="scientific">Portunus trituberculatus</name>
    <name type="common">Swimming crab</name>
    <name type="synonym">Neptunus trituberculatus</name>
    <dbReference type="NCBI Taxonomy" id="210409"/>
    <lineage>
        <taxon>Eukaryota</taxon>
        <taxon>Metazoa</taxon>
        <taxon>Ecdysozoa</taxon>
        <taxon>Arthropoda</taxon>
        <taxon>Crustacea</taxon>
        <taxon>Multicrustacea</taxon>
        <taxon>Malacostraca</taxon>
        <taxon>Eumalacostraca</taxon>
        <taxon>Eucarida</taxon>
        <taxon>Decapoda</taxon>
        <taxon>Pleocyemata</taxon>
        <taxon>Brachyura</taxon>
        <taxon>Eubrachyura</taxon>
        <taxon>Portunoidea</taxon>
        <taxon>Portunidae</taxon>
        <taxon>Portuninae</taxon>
        <taxon>Portunus</taxon>
    </lineage>
</organism>
<evidence type="ECO:0000313" key="2">
    <source>
        <dbReference type="EMBL" id="MPC54737.1"/>
    </source>
</evidence>
<feature type="region of interest" description="Disordered" evidence="1">
    <location>
        <begin position="227"/>
        <end position="253"/>
    </location>
</feature>
<feature type="compositionally biased region" description="Low complexity" evidence="1">
    <location>
        <begin position="232"/>
        <end position="249"/>
    </location>
</feature>
<sequence length="267" mass="28809">MSFVPTSMLLSAFGKRRAPEPHTSVIALVLKSILKHVPASLSQSLSSKRVRFADSQLTLLPCVPVKSSGFFQGLTASVTSSHMCRAFFESGAAINIVKTHAFNNVSRSSARHIPCSPPDLTVSGISGNILLPPDCLSVTLRTLNHYLFLYFYVIDDVCFNADMLLGYHTMSHFSISPFPSTHQIARNGTFLSASHPPGSHYLPPVTSVMPLPHTAPVLITQISSESSSVTHDPSLTSSSTPADSPSDALFNDINIPSHDTLTFSRSQ</sequence>
<proteinExistence type="predicted"/>
<protein>
    <submittedName>
        <fullName evidence="2">Uncharacterized protein</fullName>
    </submittedName>
</protein>
<name>A0A5B7GBK3_PORTR</name>
<evidence type="ECO:0000313" key="3">
    <source>
        <dbReference type="Proteomes" id="UP000324222"/>
    </source>
</evidence>
<dbReference type="EMBL" id="VSRR010012599">
    <property type="protein sequence ID" value="MPC54737.1"/>
    <property type="molecule type" value="Genomic_DNA"/>
</dbReference>
<gene>
    <name evidence="2" type="ORF">E2C01_048662</name>
</gene>